<protein>
    <submittedName>
        <fullName evidence="6">Metal-dependent transcriptional regulator</fullName>
    </submittedName>
</protein>
<dbReference type="PROSITE" id="PS50944">
    <property type="entry name" value="HTH_DTXR"/>
    <property type="match status" value="1"/>
</dbReference>
<evidence type="ECO:0000256" key="1">
    <source>
        <dbReference type="ARBA" id="ARBA00007871"/>
    </source>
</evidence>
<reference evidence="7" key="1">
    <citation type="journal article" date="2019" name="Int. J. Syst. Evol. Microbiol.">
        <title>The Global Catalogue of Microorganisms (GCM) 10K type strain sequencing project: providing services to taxonomists for standard genome sequencing and annotation.</title>
        <authorList>
            <consortium name="The Broad Institute Genomics Platform"/>
            <consortium name="The Broad Institute Genome Sequencing Center for Infectious Disease"/>
            <person name="Wu L."/>
            <person name="Ma J."/>
        </authorList>
    </citation>
    <scope>NUCLEOTIDE SEQUENCE [LARGE SCALE GENOMIC DNA]</scope>
    <source>
        <strain evidence="7">CCM 8908</strain>
    </source>
</reference>
<dbReference type="InterPro" id="IPR050536">
    <property type="entry name" value="DtxR_MntR_Metal-Reg"/>
</dbReference>
<dbReference type="InterPro" id="IPR022687">
    <property type="entry name" value="HTH_DTXR"/>
</dbReference>
<dbReference type="InterPro" id="IPR036390">
    <property type="entry name" value="WH_DNA-bd_sf"/>
</dbReference>
<evidence type="ECO:0000256" key="4">
    <source>
        <dbReference type="ARBA" id="ARBA00023163"/>
    </source>
</evidence>
<dbReference type="Pfam" id="PF02742">
    <property type="entry name" value="Fe_dep_repr_C"/>
    <property type="match status" value="1"/>
</dbReference>
<dbReference type="Proteomes" id="UP001596283">
    <property type="component" value="Unassembled WGS sequence"/>
</dbReference>
<dbReference type="Gene3D" id="1.10.10.10">
    <property type="entry name" value="Winged helix-like DNA-binding domain superfamily/Winged helix DNA-binding domain"/>
    <property type="match status" value="1"/>
</dbReference>
<dbReference type="RefSeq" id="WP_125685163.1">
    <property type="nucleotide sequence ID" value="NZ_JBHSSI010000025.1"/>
</dbReference>
<dbReference type="Pfam" id="PF01325">
    <property type="entry name" value="Fe_dep_repress"/>
    <property type="match status" value="1"/>
</dbReference>
<evidence type="ECO:0000313" key="7">
    <source>
        <dbReference type="Proteomes" id="UP001596283"/>
    </source>
</evidence>
<evidence type="ECO:0000259" key="5">
    <source>
        <dbReference type="PROSITE" id="PS50944"/>
    </source>
</evidence>
<dbReference type="SMART" id="SM00529">
    <property type="entry name" value="HTH_DTXR"/>
    <property type="match status" value="1"/>
</dbReference>
<organism evidence="6 7">
    <name type="scientific">Levilactobacillus fujinensis</name>
    <dbReference type="NCBI Taxonomy" id="2486024"/>
    <lineage>
        <taxon>Bacteria</taxon>
        <taxon>Bacillati</taxon>
        <taxon>Bacillota</taxon>
        <taxon>Bacilli</taxon>
        <taxon>Lactobacillales</taxon>
        <taxon>Lactobacillaceae</taxon>
        <taxon>Levilactobacillus</taxon>
    </lineage>
</organism>
<dbReference type="EMBL" id="JBHSSI010000025">
    <property type="protein sequence ID" value="MFC6260123.1"/>
    <property type="molecule type" value="Genomic_DNA"/>
</dbReference>
<dbReference type="PANTHER" id="PTHR33238">
    <property type="entry name" value="IRON (METAL) DEPENDENT REPRESSOR, DTXR FAMILY"/>
    <property type="match status" value="1"/>
</dbReference>
<evidence type="ECO:0000256" key="2">
    <source>
        <dbReference type="ARBA" id="ARBA00023015"/>
    </source>
</evidence>
<dbReference type="SUPFAM" id="SSF47979">
    <property type="entry name" value="Iron-dependent repressor protein, dimerization domain"/>
    <property type="match status" value="1"/>
</dbReference>
<keyword evidence="4" id="KW-0804">Transcription</keyword>
<keyword evidence="3" id="KW-0238">DNA-binding</keyword>
<sequence length="232" mass="25776">MLNHQNSYLKIIAECSFARPRVSNKQIIHFANVSPATVTETTRILQKKGLVDRHRYTGVTLTALGERLACQLLYNYRLCEVFMAEHLRLPLNAVPAQAWAVAASLTSETAIALNDYLDHPQQSPFGGTLDTTQMMADTDVTRLSDVTEPATITLTSYLETPGLIDYLQHLQLPLGVTLSVRKRDSALNLIYLETAQQREITVNLNAADYIYTAPAETPITESLITNQTIGEN</sequence>
<dbReference type="PANTHER" id="PTHR33238:SF7">
    <property type="entry name" value="IRON-DEPENDENT TRANSCRIPTIONAL REGULATOR"/>
    <property type="match status" value="1"/>
</dbReference>
<comment type="caution">
    <text evidence="6">The sequence shown here is derived from an EMBL/GenBank/DDBJ whole genome shotgun (WGS) entry which is preliminary data.</text>
</comment>
<evidence type="ECO:0000256" key="3">
    <source>
        <dbReference type="ARBA" id="ARBA00023125"/>
    </source>
</evidence>
<dbReference type="InterPro" id="IPR038157">
    <property type="entry name" value="FeoA_core_dom"/>
</dbReference>
<comment type="similarity">
    <text evidence="1">Belongs to the DtxR/MntR family.</text>
</comment>
<evidence type="ECO:0000313" key="6">
    <source>
        <dbReference type="EMBL" id="MFC6260123.1"/>
    </source>
</evidence>
<dbReference type="InterPro" id="IPR001367">
    <property type="entry name" value="Fe_dep_repressor"/>
</dbReference>
<proteinExistence type="inferred from homology"/>
<accession>A0ABW1TH72</accession>
<dbReference type="Gene3D" id="2.30.30.90">
    <property type="match status" value="1"/>
</dbReference>
<dbReference type="InterPro" id="IPR022689">
    <property type="entry name" value="Iron_dep_repressor"/>
</dbReference>
<dbReference type="SUPFAM" id="SSF46785">
    <property type="entry name" value="Winged helix' DNA-binding domain"/>
    <property type="match status" value="1"/>
</dbReference>
<dbReference type="InterPro" id="IPR036421">
    <property type="entry name" value="Fe_dep_repressor_sf"/>
</dbReference>
<keyword evidence="2" id="KW-0805">Transcription regulation</keyword>
<dbReference type="InterPro" id="IPR036388">
    <property type="entry name" value="WH-like_DNA-bd_sf"/>
</dbReference>
<gene>
    <name evidence="6" type="ORF">ACFP1C_04115</name>
</gene>
<feature type="domain" description="HTH dtxR-type" evidence="5">
    <location>
        <begin position="1"/>
        <end position="62"/>
    </location>
</feature>
<name>A0ABW1TH72_9LACO</name>
<keyword evidence="7" id="KW-1185">Reference proteome</keyword>